<dbReference type="PANTHER" id="PTHR35848:SF6">
    <property type="entry name" value="CUPIN TYPE-2 DOMAIN-CONTAINING PROTEIN"/>
    <property type="match status" value="1"/>
</dbReference>
<dbReference type="InterPro" id="IPR014710">
    <property type="entry name" value="RmlC-like_jellyroll"/>
</dbReference>
<dbReference type="InterPro" id="IPR011051">
    <property type="entry name" value="RmlC_Cupin_sf"/>
</dbReference>
<evidence type="ECO:0000313" key="3">
    <source>
        <dbReference type="EMBL" id="HGN36355.1"/>
    </source>
</evidence>
<feature type="domain" description="Cupin type-2" evidence="2">
    <location>
        <begin position="38"/>
        <end position="105"/>
    </location>
</feature>
<dbReference type="InterPro" id="IPR051610">
    <property type="entry name" value="GPI/OXD"/>
</dbReference>
<keyword evidence="1" id="KW-0479">Metal-binding</keyword>
<evidence type="ECO:0000256" key="1">
    <source>
        <dbReference type="ARBA" id="ARBA00022723"/>
    </source>
</evidence>
<reference evidence="3" key="1">
    <citation type="journal article" date="2020" name="mSystems">
        <title>Genome- and Community-Level Interaction Insights into Carbon Utilization and Element Cycling Functions of Hydrothermarchaeota in Hydrothermal Sediment.</title>
        <authorList>
            <person name="Zhou Z."/>
            <person name="Liu Y."/>
            <person name="Xu W."/>
            <person name="Pan J."/>
            <person name="Luo Z.H."/>
            <person name="Li M."/>
        </authorList>
    </citation>
    <scope>NUCLEOTIDE SEQUENCE [LARGE SCALE GENOMIC DNA]</scope>
    <source>
        <strain evidence="3">SpSt-618</strain>
        <strain evidence="4">SpSt-657</strain>
    </source>
</reference>
<dbReference type="EMBL" id="DTAI01000068">
    <property type="protein sequence ID" value="HGN36355.1"/>
    <property type="molecule type" value="Genomic_DNA"/>
</dbReference>
<dbReference type="Gene3D" id="2.60.120.10">
    <property type="entry name" value="Jelly Rolls"/>
    <property type="match status" value="1"/>
</dbReference>
<proteinExistence type="predicted"/>
<dbReference type="SUPFAM" id="SSF51182">
    <property type="entry name" value="RmlC-like cupins"/>
    <property type="match status" value="1"/>
</dbReference>
<dbReference type="InterPro" id="IPR013096">
    <property type="entry name" value="Cupin_2"/>
</dbReference>
<name>A0A7J3I6Z2_9CREN</name>
<dbReference type="Pfam" id="PF07883">
    <property type="entry name" value="Cupin_2"/>
    <property type="match status" value="1"/>
</dbReference>
<dbReference type="EMBL" id="DTBZ01000007">
    <property type="protein sequence ID" value="HGQ17394.1"/>
    <property type="molecule type" value="Genomic_DNA"/>
</dbReference>
<comment type="caution">
    <text evidence="3">The sequence shown here is derived from an EMBL/GenBank/DDBJ whole genome shotgun (WGS) entry which is preliminary data.</text>
</comment>
<organism evidence="3">
    <name type="scientific">Ignisphaera aggregans</name>
    <dbReference type="NCBI Taxonomy" id="334771"/>
    <lineage>
        <taxon>Archaea</taxon>
        <taxon>Thermoproteota</taxon>
        <taxon>Thermoprotei</taxon>
        <taxon>Desulfurococcales</taxon>
        <taxon>Desulfurococcaceae</taxon>
        <taxon>Ignisphaera</taxon>
    </lineage>
</organism>
<dbReference type="AlphaFoldDB" id="A0A7J3I6Z2"/>
<gene>
    <name evidence="3" type="ORF">ENT87_02220</name>
    <name evidence="4" type="ORF">ENU30_00225</name>
</gene>
<evidence type="ECO:0000313" key="4">
    <source>
        <dbReference type="EMBL" id="HGQ17394.1"/>
    </source>
</evidence>
<dbReference type="PANTHER" id="PTHR35848">
    <property type="entry name" value="OXALATE-BINDING PROTEIN"/>
    <property type="match status" value="1"/>
</dbReference>
<dbReference type="GO" id="GO:0046872">
    <property type="term" value="F:metal ion binding"/>
    <property type="evidence" value="ECO:0007669"/>
    <property type="project" value="UniProtKB-KW"/>
</dbReference>
<accession>A0A7J3I6Z2</accession>
<evidence type="ECO:0000259" key="2">
    <source>
        <dbReference type="Pfam" id="PF07883"/>
    </source>
</evidence>
<sequence>MKARVVKVSELELRVINNVMYRFIFDENSGSKCLIMRIAELPPGGEVSEHTHSDEEQAYYILSGRGIVKIAGEEYHIEPNHAVFIPLNTPHKVINTGTSPLVYIFFNAKIGCI</sequence>
<protein>
    <submittedName>
        <fullName evidence="3">Cupin domain-containing protein</fullName>
    </submittedName>
</protein>